<dbReference type="RefSeq" id="WP_194174843.1">
    <property type="nucleotide sequence ID" value="NZ_WHYR01000013.1"/>
</dbReference>
<evidence type="ECO:0000313" key="2">
    <source>
        <dbReference type="Proteomes" id="UP000441717"/>
    </source>
</evidence>
<keyword evidence="2" id="KW-1185">Reference proteome</keyword>
<evidence type="ECO:0000313" key="1">
    <source>
        <dbReference type="EMBL" id="MQL51857.1"/>
    </source>
</evidence>
<dbReference type="Proteomes" id="UP000441717">
    <property type="component" value="Unassembled WGS sequence"/>
</dbReference>
<gene>
    <name evidence="1" type="ORF">GFC01_06175</name>
</gene>
<dbReference type="AlphaFoldDB" id="A0A6N7IQP8"/>
<feature type="non-terminal residue" evidence="1">
    <location>
        <position position="1"/>
    </location>
</feature>
<proteinExistence type="predicted"/>
<sequence length="295" mass="33694">PCRAGHYAQLHKKILHSLGYGVDIIVFEPPRLYPLDFLYNIQRLNPNRLSYRSIYECIRRAWRKLQALDNLEKLTHVVRPREITRGTTTRTYGRVLEWIDRAYTLREIEEAERAALKALQKVPQDPTRDVLRVGIVGEIYVLLEPASNLEIEETLGNLGVEVERSMFLTGWTRDNTWAETTEGLTIREAALPYLPELLGGHGRDSIGNTVLYAKRGFDGVIQLAPFTCIPEIVARTILPQVSREHGIPVLTFFLDEQTGKAGMTTRLEAFVDLMRRQRMLRRAGKFRPDGAALPC</sequence>
<dbReference type="InterPro" id="IPR051805">
    <property type="entry name" value="Dehydratase_Activator_Redct"/>
</dbReference>
<protein>
    <submittedName>
        <fullName evidence="1">CoA protein activase</fullName>
    </submittedName>
</protein>
<organism evidence="1 2">
    <name type="scientific">Desulfofundulus thermobenzoicus</name>
    <dbReference type="NCBI Taxonomy" id="29376"/>
    <lineage>
        <taxon>Bacteria</taxon>
        <taxon>Bacillati</taxon>
        <taxon>Bacillota</taxon>
        <taxon>Clostridia</taxon>
        <taxon>Eubacteriales</taxon>
        <taxon>Peptococcaceae</taxon>
        <taxon>Desulfofundulus</taxon>
    </lineage>
</organism>
<dbReference type="Gene3D" id="3.40.50.11900">
    <property type="match status" value="1"/>
</dbReference>
<accession>A0A6N7IQP8</accession>
<dbReference type="PANTHER" id="PTHR32329">
    <property type="entry name" value="BIFUNCTIONAL PROTEIN [INCLUDES 2-HYDROXYACYL-COA DEHYDRATASE (N-TER) AND ITS ACTIVATOR DOMAIN (C_TERM)-RELATED"/>
    <property type="match status" value="1"/>
</dbReference>
<dbReference type="EMBL" id="WHYR01000013">
    <property type="protein sequence ID" value="MQL51857.1"/>
    <property type="molecule type" value="Genomic_DNA"/>
</dbReference>
<reference evidence="1 2" key="1">
    <citation type="submission" date="2019-10" db="EMBL/GenBank/DDBJ databases">
        <title>Comparative genomics of sulfur disproportionating microorganisms.</title>
        <authorList>
            <person name="Ward L.M."/>
            <person name="Bertran E."/>
            <person name="Johnston D."/>
        </authorList>
    </citation>
    <scope>NUCLEOTIDE SEQUENCE [LARGE SCALE GENOMIC DNA]</scope>
    <source>
        <strain evidence="1 2">DSM 14055</strain>
    </source>
</reference>
<comment type="caution">
    <text evidence="1">The sequence shown here is derived from an EMBL/GenBank/DDBJ whole genome shotgun (WGS) entry which is preliminary data.</text>
</comment>
<dbReference type="PANTHER" id="PTHR32329:SF2">
    <property type="entry name" value="BIFUNCTIONAL PROTEIN [INCLUDES 2-HYDROXYACYL-COA DEHYDRATASE (N-TER) AND ITS ACTIVATOR DOMAIN (C_TERM)"/>
    <property type="match status" value="1"/>
</dbReference>
<name>A0A6N7IQP8_9FIRM</name>